<sequence length="182" mass="19665">MNKLMQYVFILPSFCFLVGCGDSSDKVTLENSTLEQATAAAAGNANAKPILSEPVVASKGQWKEGFGQGNLEYFIDQDDVRFYIGCPTKDGSADANSDVTLHQISSDQDIPKFTIDVNGNSYEGPFDTGSRVGEDNFISLLADLRKGDAVVKFNGKSIRFDKGNVADVVPVFGKKFSCNLDV</sequence>
<dbReference type="AlphaFoldDB" id="A0A1J5REJ2"/>
<proteinExistence type="predicted"/>
<organism evidence="1">
    <name type="scientific">mine drainage metagenome</name>
    <dbReference type="NCBI Taxonomy" id="410659"/>
    <lineage>
        <taxon>unclassified sequences</taxon>
        <taxon>metagenomes</taxon>
        <taxon>ecological metagenomes</taxon>
    </lineage>
</organism>
<name>A0A1J5REJ2_9ZZZZ</name>
<gene>
    <name evidence="1" type="ORF">GALL_276570</name>
</gene>
<evidence type="ECO:0000313" key="1">
    <source>
        <dbReference type="EMBL" id="OIQ90423.1"/>
    </source>
</evidence>
<protein>
    <recommendedName>
        <fullName evidence="2">Lipoprotein</fullName>
    </recommendedName>
</protein>
<comment type="caution">
    <text evidence="1">The sequence shown here is derived from an EMBL/GenBank/DDBJ whole genome shotgun (WGS) entry which is preliminary data.</text>
</comment>
<evidence type="ECO:0008006" key="2">
    <source>
        <dbReference type="Google" id="ProtNLM"/>
    </source>
</evidence>
<dbReference type="EMBL" id="MLJW01000292">
    <property type="protein sequence ID" value="OIQ90423.1"/>
    <property type="molecule type" value="Genomic_DNA"/>
</dbReference>
<reference evidence="1" key="1">
    <citation type="submission" date="2016-10" db="EMBL/GenBank/DDBJ databases">
        <title>Sequence of Gallionella enrichment culture.</title>
        <authorList>
            <person name="Poehlein A."/>
            <person name="Muehling M."/>
            <person name="Daniel R."/>
        </authorList>
    </citation>
    <scope>NUCLEOTIDE SEQUENCE</scope>
</reference>
<dbReference type="PROSITE" id="PS51257">
    <property type="entry name" value="PROKAR_LIPOPROTEIN"/>
    <property type="match status" value="1"/>
</dbReference>
<accession>A0A1J5REJ2</accession>